<feature type="compositionally biased region" description="Acidic residues" evidence="1">
    <location>
        <begin position="844"/>
        <end position="856"/>
    </location>
</feature>
<sequence>MFGWNPSLCRGKINAANLRRQNRIFIDDYAKRYDISTALSTEEIISKIFSNGKEWIPILDKHVWEGDEDKVVLTGVRLSPDCNHEALLASPRPDPKPSRHSPLPGQFPDPPVDTYTPSPEPEPVPHGAGWTGSEPTSAYSEGESPRPRMSFVYPPPPKPLGRDAKGRERGFADPSPNWLEEMLLDYEGIRRDMSNDMDELVLVAQKASLEVVGLMADIKEERKDLHTLLNAISQVCGKDFLDKLIADAKATADARRASGNAGRPDVAQSSQSQPGEIRVPVDSKNKAILGKNPLLRLSRQQNSTSHQSTSLATTSGRASQNGAMTTLDHSVGLSTQIAAKPLLFAPSGQVPQNGATTAVTRPSEAREQLPQREGISSVAPGSVHASQKPSPADGAKARKSLPATESGESGTRRRVASEGASNTRRTSARLSSSQVGKPVEKPLKRSLEDVDEEADGEDSNNKSRPTSPKKARRNADQHSPKGSNEDGKDDGNDGGDAPKRDGGGGAVRVVQQQASSKRSIEEIEEDQQPNSQTAKPDSPSSNQRTRRTILENGASSDASAVIQPARQEPAAPAPPRRPRPLTRQYNVFFSIEDPAAPKARKKTPPPPPSPLPQGAKTPVLTPEPSPGPSRRRNSTPPPAQDEGHPEYIGMFLPPSPDDSGSDGADYAMTDDGNEDEATKERKRYSAKKAIMMSHHLFVDVGDPQGRKAVYRLPRKDIPEPGLYSKSRNSSSGSSQPVASGSGLQNANTAGSSSGATAPDSALRTVWFDPPTPVPRRRPVTRQTERIMQDPLTGRLIAVDRNHENRVRAVVEAAREAETRDNLNGMRRAIDESHSIEVIHDESQFLDEEDEEVELPELLDRNGKPLV</sequence>
<evidence type="ECO:0000313" key="2">
    <source>
        <dbReference type="EMBL" id="ESK95413.1"/>
    </source>
</evidence>
<dbReference type="AlphaFoldDB" id="V2X897"/>
<feature type="region of interest" description="Disordered" evidence="1">
    <location>
        <begin position="345"/>
        <end position="786"/>
    </location>
</feature>
<feature type="compositionally biased region" description="Basic and acidic residues" evidence="1">
    <location>
        <begin position="857"/>
        <end position="866"/>
    </location>
</feature>
<reference evidence="2 3" key="1">
    <citation type="journal article" date="2014" name="BMC Genomics">
        <title>Genome and secretome analysis of the hemibiotrophic fungal pathogen, Moniliophthora roreri, which causes frosty pod rot disease of cacao: mechanisms of the biotrophic and necrotrophic phases.</title>
        <authorList>
            <person name="Meinhardt L.W."/>
            <person name="Costa G.G.L."/>
            <person name="Thomazella D.P.T."/>
            <person name="Teixeira P.J.P.L."/>
            <person name="Carazzolle M.F."/>
            <person name="Schuster S.C."/>
            <person name="Carlson J.E."/>
            <person name="Guiltinan M.J."/>
            <person name="Mieczkowski P."/>
            <person name="Farmer A."/>
            <person name="Ramaraj T."/>
            <person name="Crozier J."/>
            <person name="Davis R.E."/>
            <person name="Shao J."/>
            <person name="Melnick R.L."/>
            <person name="Pereira G.A.G."/>
            <person name="Bailey B.A."/>
        </authorList>
    </citation>
    <scope>NUCLEOTIDE SEQUENCE [LARGE SCALE GENOMIC DNA]</scope>
    <source>
        <strain evidence="2 3">MCA 2997</strain>
    </source>
</reference>
<dbReference type="EMBL" id="AWSO01000083">
    <property type="protein sequence ID" value="ESK95413.1"/>
    <property type="molecule type" value="Genomic_DNA"/>
</dbReference>
<feature type="compositionally biased region" description="Polar residues" evidence="1">
    <location>
        <begin position="419"/>
        <end position="435"/>
    </location>
</feature>
<dbReference type="Proteomes" id="UP000017559">
    <property type="component" value="Unassembled WGS sequence"/>
</dbReference>
<gene>
    <name evidence="2" type="ORF">Moror_3851</name>
</gene>
<dbReference type="HOGENOM" id="CLU_330955_0_0_1"/>
<feature type="compositionally biased region" description="Acidic residues" evidence="1">
    <location>
        <begin position="449"/>
        <end position="458"/>
    </location>
</feature>
<feature type="compositionally biased region" description="Low complexity" evidence="1">
    <location>
        <begin position="507"/>
        <end position="517"/>
    </location>
</feature>
<organism evidence="2 3">
    <name type="scientific">Moniliophthora roreri (strain MCA 2997)</name>
    <name type="common">Cocoa frosty pod rot fungus</name>
    <name type="synonym">Crinipellis roreri</name>
    <dbReference type="NCBI Taxonomy" id="1381753"/>
    <lineage>
        <taxon>Eukaryota</taxon>
        <taxon>Fungi</taxon>
        <taxon>Dikarya</taxon>
        <taxon>Basidiomycota</taxon>
        <taxon>Agaricomycotina</taxon>
        <taxon>Agaricomycetes</taxon>
        <taxon>Agaricomycetidae</taxon>
        <taxon>Agaricales</taxon>
        <taxon>Marasmiineae</taxon>
        <taxon>Marasmiaceae</taxon>
        <taxon>Moniliophthora</taxon>
    </lineage>
</organism>
<keyword evidence="3" id="KW-1185">Reference proteome</keyword>
<accession>V2X897</accession>
<feature type="compositionally biased region" description="Polar residues" evidence="1">
    <location>
        <begin position="528"/>
        <end position="543"/>
    </location>
</feature>
<proteinExistence type="predicted"/>
<feature type="compositionally biased region" description="Low complexity" evidence="1">
    <location>
        <begin position="724"/>
        <end position="757"/>
    </location>
</feature>
<feature type="compositionally biased region" description="Basic and acidic residues" evidence="1">
    <location>
        <begin position="473"/>
        <end position="502"/>
    </location>
</feature>
<comment type="caution">
    <text evidence="2">The sequence shown here is derived from an EMBL/GenBank/DDBJ whole genome shotgun (WGS) entry which is preliminary data.</text>
</comment>
<feature type="compositionally biased region" description="Polar residues" evidence="1">
    <location>
        <begin position="349"/>
        <end position="360"/>
    </location>
</feature>
<feature type="compositionally biased region" description="Basic and acidic residues" evidence="1">
    <location>
        <begin position="438"/>
        <end position="448"/>
    </location>
</feature>
<feature type="compositionally biased region" description="Polar residues" evidence="1">
    <location>
        <begin position="298"/>
        <end position="322"/>
    </location>
</feature>
<protein>
    <submittedName>
        <fullName evidence="2">Uncharacterized protein</fullName>
    </submittedName>
</protein>
<evidence type="ECO:0000313" key="3">
    <source>
        <dbReference type="Proteomes" id="UP000017559"/>
    </source>
</evidence>
<name>V2X897_MONRO</name>
<evidence type="ECO:0000256" key="1">
    <source>
        <dbReference type="SAM" id="MobiDB-lite"/>
    </source>
</evidence>
<feature type="region of interest" description="Disordered" evidence="1">
    <location>
        <begin position="255"/>
        <end position="322"/>
    </location>
</feature>
<feature type="region of interest" description="Disordered" evidence="1">
    <location>
        <begin position="85"/>
        <end position="173"/>
    </location>
</feature>
<dbReference type="OrthoDB" id="2953958at2759"/>
<dbReference type="KEGG" id="mrr:Moror_3851"/>
<feature type="region of interest" description="Disordered" evidence="1">
    <location>
        <begin position="844"/>
        <end position="866"/>
    </location>
</feature>
<feature type="compositionally biased region" description="Basic and acidic residues" evidence="1">
    <location>
        <begin position="160"/>
        <end position="171"/>
    </location>
</feature>